<dbReference type="Pfam" id="PF00710">
    <property type="entry name" value="Asparaginase"/>
    <property type="match status" value="1"/>
</dbReference>
<feature type="active site" evidence="3">
    <location>
        <position position="20"/>
    </location>
</feature>
<dbReference type="GO" id="GO:0004067">
    <property type="term" value="F:asparaginase activity"/>
    <property type="evidence" value="ECO:0007669"/>
    <property type="project" value="UniProtKB-UniRule"/>
</dbReference>
<evidence type="ECO:0000256" key="4">
    <source>
        <dbReference type="PROSITE-ProRule" id="PRU10100"/>
    </source>
</evidence>
<sequence length="179" mass="19264">MEPVMRSGPLSVLIVSTGGTISKRYVEATGALDPHPDWLAALGPRLRLPQTEITMVQPVLKDSLDFTNADRDAVADAVFGAESRFGGILVTHGTDTVRETMRHLEARVTAGKAVLTRPVVFTGAMAPLHIDGSDAVQNLSAALTALRLLQPGLHLAFHDQVLSGTQFEKDRTIGTFRQL</sequence>
<accession>A0AAC9K6K3</accession>
<evidence type="ECO:0000259" key="5">
    <source>
        <dbReference type="Pfam" id="PF00710"/>
    </source>
</evidence>
<gene>
    <name evidence="6" type="ORF">GbCGDNIH9_0414</name>
</gene>
<dbReference type="InterPro" id="IPR020827">
    <property type="entry name" value="Asparaginase/glutaminase_AS1"/>
</dbReference>
<feature type="active site" description="O-isoaspartyl threonine intermediate" evidence="2">
    <location>
        <position position="20"/>
    </location>
</feature>
<keyword evidence="6" id="KW-0378">Hydrolase</keyword>
<dbReference type="AlphaFoldDB" id="A0AAC9K6K3"/>
<protein>
    <submittedName>
        <fullName evidence="6">L-asparaginase</fullName>
        <ecNumber evidence="6">3.5.1.1</ecNumber>
    </submittedName>
</protein>
<dbReference type="PIRSF" id="PIRSF001220">
    <property type="entry name" value="L-ASNase_gatD"/>
    <property type="match status" value="1"/>
</dbReference>
<dbReference type="InterPro" id="IPR027474">
    <property type="entry name" value="L-asparaginase_N"/>
</dbReference>
<organism evidence="6 7">
    <name type="scientific">Granulibacter bethesdensis</name>
    <dbReference type="NCBI Taxonomy" id="364410"/>
    <lineage>
        <taxon>Bacteria</taxon>
        <taxon>Pseudomonadati</taxon>
        <taxon>Pseudomonadota</taxon>
        <taxon>Alphaproteobacteria</taxon>
        <taxon>Acetobacterales</taxon>
        <taxon>Acetobacteraceae</taxon>
        <taxon>Granulibacter</taxon>
    </lineage>
</organism>
<dbReference type="PANTHER" id="PTHR11707">
    <property type="entry name" value="L-ASPARAGINASE"/>
    <property type="match status" value="1"/>
</dbReference>
<reference evidence="7" key="1">
    <citation type="submission" date="2016-11" db="EMBL/GenBank/DDBJ databases">
        <title>Comparative genomic and phenotypic analysis of Granulibacter bethesdensis clinical isolates from patients with chronic granulomatous disease.</title>
        <authorList>
            <person name="Zarember K.A."/>
            <person name="Porcella S.F."/>
            <person name="Chu J."/>
            <person name="Ding L."/>
            <person name="Dahlstrom E."/>
            <person name="Barbian K."/>
            <person name="Martens C."/>
            <person name="Sykora L."/>
            <person name="Kramer S."/>
            <person name="Pettinato A.M."/>
            <person name="Hong H."/>
            <person name="Wald G."/>
            <person name="Berg L.J."/>
            <person name="Rogge L.S."/>
            <person name="Greenberg D.E."/>
            <person name="Falcone E.L."/>
            <person name="Neves J.F."/>
            <person name="Simoes M.J."/>
            <person name="Casal M."/>
            <person name="Rodriguez-Lopez F.C."/>
            <person name="Zelazny A."/>
            <person name="Gallin J.I."/>
            <person name="Holland S.M."/>
        </authorList>
    </citation>
    <scope>NUCLEOTIDE SEQUENCE [LARGE SCALE GENOMIC DNA]</scope>
    <source>
        <strain evidence="7">NIH9.1</strain>
    </source>
</reference>
<evidence type="ECO:0000256" key="1">
    <source>
        <dbReference type="ARBA" id="ARBA00010518"/>
    </source>
</evidence>
<dbReference type="PROSITE" id="PS00144">
    <property type="entry name" value="ASN_GLN_ASE_1"/>
    <property type="match status" value="1"/>
</dbReference>
<dbReference type="PIRSF" id="PIRSF500176">
    <property type="entry name" value="L_ASNase"/>
    <property type="match status" value="1"/>
</dbReference>
<dbReference type="EMBL" id="CP018191">
    <property type="protein sequence ID" value="APH53650.1"/>
    <property type="molecule type" value="Genomic_DNA"/>
</dbReference>
<dbReference type="Proteomes" id="UP000182373">
    <property type="component" value="Chromosome"/>
</dbReference>
<dbReference type="SUPFAM" id="SSF53774">
    <property type="entry name" value="Glutaminase/Asparaginase"/>
    <property type="match status" value="1"/>
</dbReference>
<dbReference type="EC" id="3.5.1.1" evidence="6"/>
<evidence type="ECO:0000256" key="3">
    <source>
        <dbReference type="PROSITE-ProRule" id="PRU10099"/>
    </source>
</evidence>
<dbReference type="Gene3D" id="3.40.50.1170">
    <property type="entry name" value="L-asparaginase, N-terminal domain"/>
    <property type="match status" value="1"/>
</dbReference>
<feature type="active site" evidence="4">
    <location>
        <position position="94"/>
    </location>
</feature>
<dbReference type="InterPro" id="IPR027475">
    <property type="entry name" value="Asparaginase/glutaminase_AS2"/>
</dbReference>
<dbReference type="PROSITE" id="PS00917">
    <property type="entry name" value="ASN_GLN_ASE_2"/>
    <property type="match status" value="1"/>
</dbReference>
<proteinExistence type="inferred from homology"/>
<dbReference type="PRINTS" id="PR00139">
    <property type="entry name" value="ASNGLNASE"/>
</dbReference>
<dbReference type="PROSITE" id="PS51732">
    <property type="entry name" value="ASN_GLN_ASE_3"/>
    <property type="match status" value="1"/>
</dbReference>
<comment type="similarity">
    <text evidence="1">Belongs to the asparaginase 1 family.</text>
</comment>
<dbReference type="InterPro" id="IPR037152">
    <property type="entry name" value="L-asparaginase_N_sf"/>
</dbReference>
<dbReference type="GO" id="GO:0006520">
    <property type="term" value="P:amino acid metabolic process"/>
    <property type="evidence" value="ECO:0007669"/>
    <property type="project" value="InterPro"/>
</dbReference>
<evidence type="ECO:0000256" key="2">
    <source>
        <dbReference type="PIRSR" id="PIRSR001220-1"/>
    </source>
</evidence>
<dbReference type="PANTHER" id="PTHR11707:SF28">
    <property type="entry name" value="60 KDA LYSOPHOSPHOLIPASE"/>
    <property type="match status" value="1"/>
</dbReference>
<evidence type="ECO:0000313" key="6">
    <source>
        <dbReference type="EMBL" id="APH53650.1"/>
    </source>
</evidence>
<dbReference type="InterPro" id="IPR006034">
    <property type="entry name" value="Asparaginase/glutaminase-like"/>
</dbReference>
<evidence type="ECO:0000313" key="7">
    <source>
        <dbReference type="Proteomes" id="UP000182373"/>
    </source>
</evidence>
<name>A0AAC9K6K3_9PROT</name>
<dbReference type="InterPro" id="IPR036152">
    <property type="entry name" value="Asp/glu_Ase-like_sf"/>
</dbReference>
<feature type="domain" description="L-asparaginase N-terminal" evidence="5">
    <location>
        <begin position="12"/>
        <end position="172"/>
    </location>
</feature>